<dbReference type="SUPFAM" id="SSF55073">
    <property type="entry name" value="Nucleotide cyclase"/>
    <property type="match status" value="1"/>
</dbReference>
<dbReference type="InterPro" id="IPR029787">
    <property type="entry name" value="Nucleotide_cyclase"/>
</dbReference>
<dbReference type="CDD" id="cd01949">
    <property type="entry name" value="GGDEF"/>
    <property type="match status" value="1"/>
</dbReference>
<dbReference type="EMBL" id="JAAXKY010000027">
    <property type="protein sequence ID" value="NMH77652.1"/>
    <property type="molecule type" value="Genomic_DNA"/>
</dbReference>
<dbReference type="SMART" id="SM00267">
    <property type="entry name" value="GGDEF"/>
    <property type="match status" value="1"/>
</dbReference>
<evidence type="ECO:0000259" key="1">
    <source>
        <dbReference type="PROSITE" id="PS50887"/>
    </source>
</evidence>
<dbReference type="InterPro" id="IPR043128">
    <property type="entry name" value="Rev_trsase/Diguanyl_cyclase"/>
</dbReference>
<comment type="caution">
    <text evidence="2">The sequence shown here is derived from an EMBL/GenBank/DDBJ whole genome shotgun (WGS) entry which is preliminary data.</text>
</comment>
<sequence>MTPRSSALAVPSECVLVRGEASCRCAQDACRLTDQQILVRATDKFRWQQRGTSAGAVAARIGLDELLAHARKHRPSPLVSELLRMCILLRILDPVRTAPGHPDAETVEAEVEALLLEYTELAELDDDPRRLGEAATLRAHRTAVFHQGENALTDTAVAHAILTELTAPGPHEDPAEWSRLLSRSLNGLVLVLLKLGSHELADEVSQRAITVSEGGASLMDRLVLQLNRVRLQLSWALRLERGGRDAAAATRFVGAAQTAQTAARLWAAAHGLPEGGTEAIEECSIIGAAYSLKQPAPEHLEMLVALEPMTNFTEDRIMLAIATARCLLAAGGPGDAAAALAPLHHELRKSTPDAVLALALHREFARMDELAHGAPRRSDALASYAEALEAELWALREARLTALRSHSEHHRLAREHGAVAAQALQDPLTGLPNRRALDMRLVEATTTPALQPCAVALIDLDRFKDVNDARSHAAGDAVLREVAMCLRTILRSQDLVARYGGDEFVVVMPATPLPEARAALQRATDAVAALPADVAAGVTMSVGVVRAPLDGEPEVALAAADAAMYRAKHSGGNTVVTGTVHASRVMSTVPSSASTVPPE</sequence>
<feature type="domain" description="GGDEF" evidence="1">
    <location>
        <begin position="451"/>
        <end position="580"/>
    </location>
</feature>
<dbReference type="PROSITE" id="PS50887">
    <property type="entry name" value="GGDEF"/>
    <property type="match status" value="1"/>
</dbReference>
<dbReference type="InterPro" id="IPR050469">
    <property type="entry name" value="Diguanylate_Cyclase"/>
</dbReference>
<accession>A0ABX1RB73</accession>
<keyword evidence="3" id="KW-1185">Reference proteome</keyword>
<reference evidence="2 3" key="1">
    <citation type="submission" date="2020-04" db="EMBL/GenBank/DDBJ databases">
        <authorList>
            <person name="Klaysubun C."/>
            <person name="Duangmal K."/>
            <person name="Lipun K."/>
        </authorList>
    </citation>
    <scope>NUCLEOTIDE SEQUENCE [LARGE SCALE GENOMIC DNA]</scope>
    <source>
        <strain evidence="2 3">JCM 11839</strain>
    </source>
</reference>
<evidence type="ECO:0000313" key="3">
    <source>
        <dbReference type="Proteomes" id="UP001296706"/>
    </source>
</evidence>
<proteinExistence type="predicted"/>
<dbReference type="RefSeq" id="WP_169395722.1">
    <property type="nucleotide sequence ID" value="NZ_JAAXKY010000027.1"/>
</dbReference>
<gene>
    <name evidence="2" type="ORF">HF577_11220</name>
</gene>
<organism evidence="2 3">
    <name type="scientific">Pseudonocardia xinjiangensis</name>
    <dbReference type="NCBI Taxonomy" id="75289"/>
    <lineage>
        <taxon>Bacteria</taxon>
        <taxon>Bacillati</taxon>
        <taxon>Actinomycetota</taxon>
        <taxon>Actinomycetes</taxon>
        <taxon>Pseudonocardiales</taxon>
        <taxon>Pseudonocardiaceae</taxon>
        <taxon>Pseudonocardia</taxon>
    </lineage>
</organism>
<name>A0ABX1RB73_9PSEU</name>
<dbReference type="NCBIfam" id="TIGR00254">
    <property type="entry name" value="GGDEF"/>
    <property type="match status" value="1"/>
</dbReference>
<dbReference type="PANTHER" id="PTHR45138:SF9">
    <property type="entry name" value="DIGUANYLATE CYCLASE DGCM-RELATED"/>
    <property type="match status" value="1"/>
</dbReference>
<dbReference type="PANTHER" id="PTHR45138">
    <property type="entry name" value="REGULATORY COMPONENTS OF SENSORY TRANSDUCTION SYSTEM"/>
    <property type="match status" value="1"/>
</dbReference>
<dbReference type="Pfam" id="PF00990">
    <property type="entry name" value="GGDEF"/>
    <property type="match status" value="1"/>
</dbReference>
<dbReference type="InterPro" id="IPR000160">
    <property type="entry name" value="GGDEF_dom"/>
</dbReference>
<protein>
    <submittedName>
        <fullName evidence="2">GGDEF domain-containing protein</fullName>
    </submittedName>
</protein>
<dbReference type="Gene3D" id="3.30.70.270">
    <property type="match status" value="1"/>
</dbReference>
<dbReference type="Proteomes" id="UP001296706">
    <property type="component" value="Unassembled WGS sequence"/>
</dbReference>
<evidence type="ECO:0000313" key="2">
    <source>
        <dbReference type="EMBL" id="NMH77652.1"/>
    </source>
</evidence>